<reference evidence="2 3" key="1">
    <citation type="submission" date="2016-10" db="EMBL/GenBank/DDBJ databases">
        <title>Genome Sequence of Pseudomonas putida GM4FR.</title>
        <authorList>
            <person name="Poehlein A."/>
            <person name="Wemheuer F."/>
            <person name="Hollensteiner J."/>
            <person name="Wemheuer B."/>
        </authorList>
    </citation>
    <scope>NUCLEOTIDE SEQUENCE [LARGE SCALE GENOMIC DNA]</scope>
    <source>
        <strain evidence="2 3">GM4FR</strain>
    </source>
</reference>
<comment type="caution">
    <text evidence="2">The sequence shown here is derived from an EMBL/GenBank/DDBJ whole genome shotgun (WGS) entry which is preliminary data.</text>
</comment>
<feature type="compositionally biased region" description="Polar residues" evidence="1">
    <location>
        <begin position="825"/>
        <end position="842"/>
    </location>
</feature>
<dbReference type="OrthoDB" id="5409804at2"/>
<dbReference type="InterPro" id="IPR007555">
    <property type="entry name" value="DUF499"/>
</dbReference>
<name>A0A1Q9QXG7_PSEPU</name>
<dbReference type="InterPro" id="IPR027417">
    <property type="entry name" value="P-loop_NTPase"/>
</dbReference>
<dbReference type="RefSeq" id="WP_075805772.1">
    <property type="nucleotide sequence ID" value="NZ_MKZO01000058.1"/>
</dbReference>
<proteinExistence type="predicted"/>
<dbReference type="SUPFAM" id="SSF52540">
    <property type="entry name" value="P-loop containing nucleoside triphosphate hydrolases"/>
    <property type="match status" value="1"/>
</dbReference>
<sequence length="937" mass="104340">MLGLTLRDEFRGKRLKGTAIELSNDSNTGATQIAAQAFLEITYPTHDLLKGIEAVGPNQGRPVVVIGERGLGKSHLMAALYHAVNDPASTGAWLNSWSSTLGDPSIGKIALRDGMLVIGESLHRQRYKFLWDLLFERHPRGEFIKGKWEGMGSAKTDIPSDKLIIELLEHRPAMLLLDEFQTWYDGLTNTKQYPWKQWAFNFIQILSEIAKERPDLLVLVISVRNGSSDAYQQVHRVNPVAIDFKAGGNAERIQQDRRRMLLHRLFDNRLQIADGTIESLVAQHVYEYFRLLDVPPAEQDRKRREFTESWPYAPHLLRLLEEQVLIATDAQETRDMIRILANLYKSRGEAVPVLTAADFRLDDDASGIGALLDSVSNEHHRTLREKAQHNIISVTEAVYAHANLAPHLQEILSALWLRSIAVGNLAGADPATLQVDITRNKPVDGNAFQVELATIVENSFNIHQEGPRLVFREEENPRAKLMACARNDKLFTDGSDQAQLARQVRYVIGGSEDAAGKFRVIALPKSWQNDPWASLDEAEQPERWDDRLPILVLPEEPEKIDQTLGRWLKDHLQKRRNTIRFLLPRAGSTNAFQDRDLLILARAEMKAQEWSGQNPEYKKLHKEFEGTLRENLKKRFDRFAILHRYDHQNPQQSLLSAEHLKKQGAQIPEGIEETLTNDLFVPEDFEDLVLEAASENAPLGKLLRELQEPRPAGQDCIPWLGETAMKERILRLCARGKIAINLRNLEHLQTQAGEDEDTAWRRLRPKLSYTGRQLDEVFLMEPSAVSATGGTTPPAPQPSAGGNGGMGGDIFGSGTASAIGLQEPQPGTTSTPAGIFGDTSSGAKPRIPLSNPPTSPLNLIGKLEGWGIGPASPVHEVRLASIGSANGRLVDALKIVGEASSEVTIKVSSATGAQIKELLKKLPDGMTFELSLEKEDN</sequence>
<accession>A0A1Q9QXG7</accession>
<dbReference type="Proteomes" id="UP000186736">
    <property type="component" value="Unassembled WGS sequence"/>
</dbReference>
<evidence type="ECO:0000256" key="1">
    <source>
        <dbReference type="SAM" id="MobiDB-lite"/>
    </source>
</evidence>
<dbReference type="AlphaFoldDB" id="A0A1Q9QXG7"/>
<feature type="compositionally biased region" description="Gly residues" evidence="1">
    <location>
        <begin position="801"/>
        <end position="811"/>
    </location>
</feature>
<evidence type="ECO:0000313" key="2">
    <source>
        <dbReference type="EMBL" id="OLS59807.1"/>
    </source>
</evidence>
<protein>
    <recommendedName>
        <fullName evidence="4">DUF499 domain-containing protein</fullName>
    </recommendedName>
</protein>
<dbReference type="EMBL" id="MKZO01000058">
    <property type="protein sequence ID" value="OLS59807.1"/>
    <property type="molecule type" value="Genomic_DNA"/>
</dbReference>
<dbReference type="Pfam" id="PF04465">
    <property type="entry name" value="DUF499"/>
    <property type="match status" value="1"/>
</dbReference>
<evidence type="ECO:0000313" key="3">
    <source>
        <dbReference type="Proteomes" id="UP000186736"/>
    </source>
</evidence>
<gene>
    <name evidence="2" type="ORF">PSEMO_51150</name>
</gene>
<feature type="region of interest" description="Disordered" evidence="1">
    <location>
        <begin position="785"/>
        <end position="853"/>
    </location>
</feature>
<organism evidence="2 3">
    <name type="scientific">Pseudomonas putida</name>
    <name type="common">Arthrobacter siderocapsulatus</name>
    <dbReference type="NCBI Taxonomy" id="303"/>
    <lineage>
        <taxon>Bacteria</taxon>
        <taxon>Pseudomonadati</taxon>
        <taxon>Pseudomonadota</taxon>
        <taxon>Gammaproteobacteria</taxon>
        <taxon>Pseudomonadales</taxon>
        <taxon>Pseudomonadaceae</taxon>
        <taxon>Pseudomonas</taxon>
    </lineage>
</organism>
<evidence type="ECO:0008006" key="4">
    <source>
        <dbReference type="Google" id="ProtNLM"/>
    </source>
</evidence>